<dbReference type="VEuPathDB" id="FungiDB:PV08_05901"/>
<feature type="region of interest" description="Disordered" evidence="1">
    <location>
        <begin position="1"/>
        <end position="23"/>
    </location>
</feature>
<evidence type="ECO:0000256" key="1">
    <source>
        <dbReference type="SAM" id="MobiDB-lite"/>
    </source>
</evidence>
<evidence type="ECO:0000313" key="3">
    <source>
        <dbReference type="Proteomes" id="UP000053328"/>
    </source>
</evidence>
<sequence length="301" mass="34558">MSDQNDPTLSPPLRPFRTKDDLDEEDKDELEILIDRLTLSCDNLAKAKPAGTRRRFGRDDRKDLETDLENLFVLLNDWLSRPRASTTAKIQISEKAKKSSLQLFFLLETYEIVTGAGIVLGDDFVEKIFSAAVDFVAALELEEVLLDNGEMWKPASIERWEPSVHGHEQEHFSFSAPTPEEAAREREEARARIERLLQEQQRSLPRPVIMDRIDVHTDTVKKKITDISKEQVNKEAHYHGMLGKKWLETAQERLENLGRVEIAANEEPDETLAVDHDRAGTPDDDDLLRYPDADYVPRKEE</sequence>
<dbReference type="HOGENOM" id="CLU_924468_0_0_1"/>
<feature type="region of interest" description="Disordered" evidence="1">
    <location>
        <begin position="265"/>
        <end position="301"/>
    </location>
</feature>
<name>A0A0D1YLD9_9EURO</name>
<evidence type="ECO:0000313" key="2">
    <source>
        <dbReference type="EMBL" id="KIW15851.1"/>
    </source>
</evidence>
<proteinExistence type="predicted"/>
<organism evidence="2 3">
    <name type="scientific">Exophiala spinifera</name>
    <dbReference type="NCBI Taxonomy" id="91928"/>
    <lineage>
        <taxon>Eukaryota</taxon>
        <taxon>Fungi</taxon>
        <taxon>Dikarya</taxon>
        <taxon>Ascomycota</taxon>
        <taxon>Pezizomycotina</taxon>
        <taxon>Eurotiomycetes</taxon>
        <taxon>Chaetothyriomycetidae</taxon>
        <taxon>Chaetothyriales</taxon>
        <taxon>Herpotrichiellaceae</taxon>
        <taxon>Exophiala</taxon>
    </lineage>
</organism>
<gene>
    <name evidence="2" type="ORF">PV08_05901</name>
</gene>
<reference evidence="2 3" key="1">
    <citation type="submission" date="2015-01" db="EMBL/GenBank/DDBJ databases">
        <title>The Genome Sequence of Exophiala spinifera CBS89968.</title>
        <authorList>
            <consortium name="The Broad Institute Genomics Platform"/>
            <person name="Cuomo C."/>
            <person name="de Hoog S."/>
            <person name="Gorbushina A."/>
            <person name="Stielow B."/>
            <person name="Teixiera M."/>
            <person name="Abouelleil A."/>
            <person name="Chapman S.B."/>
            <person name="Priest M."/>
            <person name="Young S.K."/>
            <person name="Wortman J."/>
            <person name="Nusbaum C."/>
            <person name="Birren B."/>
        </authorList>
    </citation>
    <scope>NUCLEOTIDE SEQUENCE [LARGE SCALE GENOMIC DNA]</scope>
    <source>
        <strain evidence="2 3">CBS 89968</strain>
    </source>
</reference>
<accession>A0A0D1YLD9</accession>
<dbReference type="Proteomes" id="UP000053328">
    <property type="component" value="Unassembled WGS sequence"/>
</dbReference>
<feature type="compositionally biased region" description="Basic and acidic residues" evidence="1">
    <location>
        <begin position="273"/>
        <end position="301"/>
    </location>
</feature>
<keyword evidence="3" id="KW-1185">Reference proteome</keyword>
<dbReference type="EMBL" id="KN847495">
    <property type="protein sequence ID" value="KIW15851.1"/>
    <property type="molecule type" value="Genomic_DNA"/>
</dbReference>
<dbReference type="RefSeq" id="XP_016236067.1">
    <property type="nucleotide sequence ID" value="XM_016380240.1"/>
</dbReference>
<dbReference type="AlphaFoldDB" id="A0A0D1YLD9"/>
<protein>
    <submittedName>
        <fullName evidence="2">Uncharacterized protein</fullName>
    </submittedName>
</protein>
<dbReference type="GeneID" id="27332984"/>